<dbReference type="OrthoDB" id="6372137at2759"/>
<evidence type="ECO:0000259" key="2">
    <source>
        <dbReference type="Pfam" id="PF03351"/>
    </source>
</evidence>
<dbReference type="InterPro" id="IPR042789">
    <property type="entry name" value="FRRS1L"/>
</dbReference>
<keyword evidence="1" id="KW-0732">Signal</keyword>
<sequence>MSLTRIISARSSHPQLWSAQTAPLSLLVVLFAVLGLTPAAQSASTAAAPVSANGAQFAVVEGCGNNDRLCIAYPDKCVASKTCSLVVSVRRGSAGKYVFEMAAQFTGYVAVALAESTMMGVDSVVECINDPNTNKVALFQSVNKALNATTGKRGNTRLPDTEQLGVQLTNGKSADGVVYCSFERDPVTTVRGKKYDLENGAWVLQAAGGDQINADSSIHHHMEWVVSSDQVKLSDTGLLESFGHSRAPSASGTVRVAAGGLTVVAALLAFCAR</sequence>
<dbReference type="GO" id="GO:1900449">
    <property type="term" value="P:regulation of glutamate receptor signaling pathway"/>
    <property type="evidence" value="ECO:0007669"/>
    <property type="project" value="InterPro"/>
</dbReference>
<feature type="domain" description="DOMON" evidence="2">
    <location>
        <begin position="97"/>
        <end position="203"/>
    </location>
</feature>
<evidence type="ECO:0000313" key="4">
    <source>
        <dbReference type="RefSeq" id="XP_052127560.1"/>
    </source>
</evidence>
<name>A0A9C6XQK3_FRAOC</name>
<feature type="chain" id="PRO_5038482301" evidence="1">
    <location>
        <begin position="43"/>
        <end position="273"/>
    </location>
</feature>
<dbReference type="PANTHER" id="PTHR46902">
    <property type="entry name" value="DOMON DOMAIN-CONTAINING PROTEIN FRRS1L"/>
    <property type="match status" value="1"/>
</dbReference>
<dbReference type="Pfam" id="PF03351">
    <property type="entry name" value="DOMON"/>
    <property type="match status" value="1"/>
</dbReference>
<evidence type="ECO:0000313" key="3">
    <source>
        <dbReference type="Proteomes" id="UP000504606"/>
    </source>
</evidence>
<accession>A0A9C6XQK3</accession>
<dbReference type="RefSeq" id="XP_052127560.1">
    <property type="nucleotide sequence ID" value="XM_052271600.1"/>
</dbReference>
<dbReference type="GeneID" id="113207431"/>
<gene>
    <name evidence="4" type="primary">LOC113207431</name>
</gene>
<evidence type="ECO:0000256" key="1">
    <source>
        <dbReference type="SAM" id="SignalP"/>
    </source>
</evidence>
<organism evidence="3 4">
    <name type="scientific">Frankliniella occidentalis</name>
    <name type="common">Western flower thrips</name>
    <name type="synonym">Euthrips occidentalis</name>
    <dbReference type="NCBI Taxonomy" id="133901"/>
    <lineage>
        <taxon>Eukaryota</taxon>
        <taxon>Metazoa</taxon>
        <taxon>Ecdysozoa</taxon>
        <taxon>Arthropoda</taxon>
        <taxon>Hexapoda</taxon>
        <taxon>Insecta</taxon>
        <taxon>Pterygota</taxon>
        <taxon>Neoptera</taxon>
        <taxon>Paraneoptera</taxon>
        <taxon>Thysanoptera</taxon>
        <taxon>Terebrantia</taxon>
        <taxon>Thripoidea</taxon>
        <taxon>Thripidae</taxon>
        <taxon>Frankliniella</taxon>
    </lineage>
</organism>
<proteinExistence type="predicted"/>
<keyword evidence="3" id="KW-1185">Reference proteome</keyword>
<dbReference type="InterPro" id="IPR005018">
    <property type="entry name" value="DOMON_domain"/>
</dbReference>
<dbReference type="AlphaFoldDB" id="A0A9C6XQK3"/>
<dbReference type="KEGG" id="foc:113207431"/>
<feature type="signal peptide" evidence="1">
    <location>
        <begin position="1"/>
        <end position="42"/>
    </location>
</feature>
<protein>
    <submittedName>
        <fullName evidence="4">Ferric-chelate reductase 1 homolog isoform X1</fullName>
    </submittedName>
</protein>
<reference evidence="4" key="1">
    <citation type="submission" date="2025-08" db="UniProtKB">
        <authorList>
            <consortium name="RefSeq"/>
        </authorList>
    </citation>
    <scope>IDENTIFICATION</scope>
    <source>
        <tissue evidence="4">Whole organism</tissue>
    </source>
</reference>
<dbReference type="Proteomes" id="UP000504606">
    <property type="component" value="Unplaced"/>
</dbReference>
<dbReference type="PANTHER" id="PTHR46902:SF1">
    <property type="entry name" value="DOMON DOMAIN-CONTAINING PROTEIN FRRS1L"/>
    <property type="match status" value="1"/>
</dbReference>
<dbReference type="GO" id="GO:0099072">
    <property type="term" value="P:regulation of postsynaptic membrane neurotransmitter receptor levels"/>
    <property type="evidence" value="ECO:0007669"/>
    <property type="project" value="TreeGrafter"/>
</dbReference>